<organism evidence="1 2">
    <name type="scientific">Scortum barcoo</name>
    <name type="common">barcoo grunter</name>
    <dbReference type="NCBI Taxonomy" id="214431"/>
    <lineage>
        <taxon>Eukaryota</taxon>
        <taxon>Metazoa</taxon>
        <taxon>Chordata</taxon>
        <taxon>Craniata</taxon>
        <taxon>Vertebrata</taxon>
        <taxon>Euteleostomi</taxon>
        <taxon>Actinopterygii</taxon>
        <taxon>Neopterygii</taxon>
        <taxon>Teleostei</taxon>
        <taxon>Neoteleostei</taxon>
        <taxon>Acanthomorphata</taxon>
        <taxon>Eupercaria</taxon>
        <taxon>Centrarchiformes</taxon>
        <taxon>Terapontoidei</taxon>
        <taxon>Terapontidae</taxon>
        <taxon>Scortum</taxon>
    </lineage>
</organism>
<comment type="caution">
    <text evidence="1">The sequence shown here is derived from an EMBL/GenBank/DDBJ whole genome shotgun (WGS) entry which is preliminary data.</text>
</comment>
<gene>
    <name evidence="1" type="ORF">L3Q82_005007</name>
</gene>
<dbReference type="EMBL" id="CM041552">
    <property type="protein sequence ID" value="KAI3353779.1"/>
    <property type="molecule type" value="Genomic_DNA"/>
</dbReference>
<keyword evidence="2" id="KW-1185">Reference proteome</keyword>
<evidence type="ECO:0000313" key="1">
    <source>
        <dbReference type="EMBL" id="KAI3353779.1"/>
    </source>
</evidence>
<reference evidence="1" key="1">
    <citation type="submission" date="2022-04" db="EMBL/GenBank/DDBJ databases">
        <title>Jade perch genome.</title>
        <authorList>
            <person name="Chao B."/>
        </authorList>
    </citation>
    <scope>NUCLEOTIDE SEQUENCE</scope>
    <source>
        <strain evidence="1">CB-2022</strain>
    </source>
</reference>
<dbReference type="Proteomes" id="UP000831701">
    <property type="component" value="Chromosome 22"/>
</dbReference>
<proteinExistence type="predicted"/>
<evidence type="ECO:0000313" key="2">
    <source>
        <dbReference type="Proteomes" id="UP000831701"/>
    </source>
</evidence>
<name>A0ACB8VDY9_9TELE</name>
<protein>
    <submittedName>
        <fullName evidence="1">Uncharacterized protein</fullName>
    </submittedName>
</protein>
<accession>A0ACB8VDY9</accession>
<sequence length="610" mass="68744">MARACGTEKFFKVDAFSIFLSSGVSSLASGFQGGTITATAETGSQALSNADDIVTVFRECQLSYLLQQHIRQDAADEKMVVTVLLQLIGTCQCQFPRPCANSEGLRTKECCPVWEGDGSACGALSGRGFCTEVVVSEEPHGPQYPHSGIDDRERWPLAFFNRTCQCAGNYGGFDCGECRFGYWGSNCAEYRESVRRNILTMSAAEQQKFISYLNLAKNTISPNYVISTATRAEMGENGENPMFSDINTYDLFVWMHYYVSRDAFLGGPGNVWRDIDFAHESAAFLPWHRVYLLHWENEIRKLTGDFNFTIPYWDWRDAQSCEVCTDALMGGRSPLNPNLISPASVFSSWKVICTQAEEYNNREALCNATGEGPLLRNPGNHDPTRVQRLPTTADVEFVVNLPEYETEPMDRFSNMSFRNVIEGFASSETGLAVQGQSTMHNALHMFMNGSMSSVQGSANDPIFLLHHAFIDSIFERWLRTHQPLRTSYPRANAPIGHNDGYYMVPFLPLYRNGDYFLTNKVLGFEYAYLLDPGQRFVQEFLTPYLQQAQEIWQWLLGAGILGALITAIIAALLVVARRKWKRNQRRKIASMYGERQPLLHSSSEEVRNQL</sequence>